<keyword evidence="2" id="KW-1185">Reference proteome</keyword>
<accession>A0A926DKB5</accession>
<sequence length="58" mass="6362">MKDRRLAAVMLPMAPGVGGLGSKKRGRWAILLCYDGFNRNAKPITYRSTLPLWAATGL</sequence>
<protein>
    <submittedName>
        <fullName evidence="1">Uncharacterized protein</fullName>
    </submittedName>
</protein>
<evidence type="ECO:0000313" key="1">
    <source>
        <dbReference type="EMBL" id="MBC8539322.1"/>
    </source>
</evidence>
<name>A0A926DKB5_9FIRM</name>
<dbReference type="RefSeq" id="WP_249280908.1">
    <property type="nucleotide sequence ID" value="NZ_JACRSS010000006.1"/>
</dbReference>
<dbReference type="Proteomes" id="UP000617951">
    <property type="component" value="Unassembled WGS sequence"/>
</dbReference>
<proteinExistence type="predicted"/>
<dbReference type="AlphaFoldDB" id="A0A926DKB5"/>
<reference evidence="1" key="1">
    <citation type="submission" date="2020-08" db="EMBL/GenBank/DDBJ databases">
        <title>Genome public.</title>
        <authorList>
            <person name="Liu C."/>
            <person name="Sun Q."/>
        </authorList>
    </citation>
    <scope>NUCLEOTIDE SEQUENCE</scope>
    <source>
        <strain evidence="1">NSJ-63</strain>
    </source>
</reference>
<organism evidence="1 2">
    <name type="scientific">Guopingia tenuis</name>
    <dbReference type="NCBI Taxonomy" id="2763656"/>
    <lineage>
        <taxon>Bacteria</taxon>
        <taxon>Bacillati</taxon>
        <taxon>Bacillota</taxon>
        <taxon>Clostridia</taxon>
        <taxon>Christensenellales</taxon>
        <taxon>Christensenellaceae</taxon>
        <taxon>Guopingia</taxon>
    </lineage>
</organism>
<evidence type="ECO:0000313" key="2">
    <source>
        <dbReference type="Proteomes" id="UP000617951"/>
    </source>
</evidence>
<dbReference type="EMBL" id="JACRSS010000006">
    <property type="protein sequence ID" value="MBC8539322.1"/>
    <property type="molecule type" value="Genomic_DNA"/>
</dbReference>
<gene>
    <name evidence="1" type="ORF">H8693_10330</name>
</gene>
<comment type="caution">
    <text evidence="1">The sequence shown here is derived from an EMBL/GenBank/DDBJ whole genome shotgun (WGS) entry which is preliminary data.</text>
</comment>